<evidence type="ECO:0000313" key="7">
    <source>
        <dbReference type="Proteomes" id="UP000305362"/>
    </source>
</evidence>
<dbReference type="InterPro" id="IPR013922">
    <property type="entry name" value="Cyclin_PHO80-like"/>
</dbReference>
<dbReference type="GO" id="GO:0019901">
    <property type="term" value="F:protein kinase binding"/>
    <property type="evidence" value="ECO:0007669"/>
    <property type="project" value="InterPro"/>
</dbReference>
<feature type="compositionally biased region" description="Low complexity" evidence="1">
    <location>
        <begin position="165"/>
        <end position="177"/>
    </location>
</feature>
<protein>
    <recommendedName>
        <fullName evidence="2">Cyclin N-terminal domain-containing protein</fullName>
    </recommendedName>
</protein>
<dbReference type="Proteomes" id="UP000309601">
    <property type="component" value="Unassembled WGS sequence"/>
</dbReference>
<dbReference type="Pfam" id="PF00134">
    <property type="entry name" value="Cyclin_N"/>
    <property type="match status" value="1"/>
</dbReference>
<dbReference type="InterPro" id="IPR036915">
    <property type="entry name" value="Cyclin-like_sf"/>
</dbReference>
<dbReference type="PANTHER" id="PTHR15615:SF108">
    <property type="entry name" value="PROTEIN CNPPD1"/>
    <property type="match status" value="1"/>
</dbReference>
<feature type="domain" description="Cyclin N-terminal" evidence="2">
    <location>
        <begin position="10"/>
        <end position="114"/>
    </location>
</feature>
<evidence type="ECO:0000313" key="5">
    <source>
        <dbReference type="EMBL" id="TIC59107.1"/>
    </source>
</evidence>
<dbReference type="Proteomes" id="UP000307169">
    <property type="component" value="Unassembled WGS sequence"/>
</dbReference>
<dbReference type="GO" id="GO:0005634">
    <property type="term" value="C:nucleus"/>
    <property type="evidence" value="ECO:0007669"/>
    <property type="project" value="TreeGrafter"/>
</dbReference>
<dbReference type="GO" id="GO:0016538">
    <property type="term" value="F:cyclin-dependent protein serine/threonine kinase regulator activity"/>
    <property type="evidence" value="ECO:0007669"/>
    <property type="project" value="TreeGrafter"/>
</dbReference>
<gene>
    <name evidence="6" type="ORF">E3Q02_04060</name>
    <name evidence="5" type="ORF">E3Q03_04007</name>
    <name evidence="4" type="ORF">E3Q17_03969</name>
    <name evidence="3" type="ORF">E3Q22_04056</name>
</gene>
<feature type="region of interest" description="Disordered" evidence="1">
    <location>
        <begin position="164"/>
        <end position="204"/>
    </location>
</feature>
<organism evidence="4 8">
    <name type="scientific">Wallemia mellicola</name>
    <dbReference type="NCBI Taxonomy" id="1708541"/>
    <lineage>
        <taxon>Eukaryota</taxon>
        <taxon>Fungi</taxon>
        <taxon>Dikarya</taxon>
        <taxon>Basidiomycota</taxon>
        <taxon>Wallemiomycotina</taxon>
        <taxon>Wallemiomycetes</taxon>
        <taxon>Wallemiales</taxon>
        <taxon>Wallemiaceae</taxon>
        <taxon>Wallemia</taxon>
    </lineage>
</organism>
<dbReference type="Proteomes" id="UP000310685">
    <property type="component" value="Unassembled WGS sequence"/>
</dbReference>
<dbReference type="PANTHER" id="PTHR15615">
    <property type="match status" value="1"/>
</dbReference>
<evidence type="ECO:0000313" key="10">
    <source>
        <dbReference type="Proteomes" id="UP000310685"/>
    </source>
</evidence>
<dbReference type="Proteomes" id="UP000305362">
    <property type="component" value="Unassembled WGS sequence"/>
</dbReference>
<dbReference type="Gene3D" id="1.10.472.10">
    <property type="entry name" value="Cyclin-like"/>
    <property type="match status" value="1"/>
</dbReference>
<evidence type="ECO:0000259" key="2">
    <source>
        <dbReference type="Pfam" id="PF00134"/>
    </source>
</evidence>
<accession>A0A4T0MKA1</accession>
<proteinExistence type="predicted"/>
<evidence type="ECO:0000313" key="4">
    <source>
        <dbReference type="EMBL" id="TIB96192.1"/>
    </source>
</evidence>
<dbReference type="InterPro" id="IPR006671">
    <property type="entry name" value="Cyclin_N"/>
</dbReference>
<dbReference type="EMBL" id="SPRW01000068">
    <property type="protein sequence ID" value="TIC61042.1"/>
    <property type="molecule type" value="Genomic_DNA"/>
</dbReference>
<evidence type="ECO:0000313" key="6">
    <source>
        <dbReference type="EMBL" id="TIC61042.1"/>
    </source>
</evidence>
<dbReference type="EMBL" id="SPRV01000070">
    <property type="protein sequence ID" value="TIC59107.1"/>
    <property type="molecule type" value="Genomic_DNA"/>
</dbReference>
<sequence length="204" mass="23007">MFQIKTQQSHPHLPDLGAFIHKSLRRTRLPSEITILVVALLVRLKSRWPQAASSSTAAGQAGHRLWLAAFMIAYKTSIDDCFSNASIVALCQGSYKLSQINAMERELLILLDYQTHFNDKEIRETRTLFGDPPPIQVSVDKEMSRLSITNSYCEESKPIPVQLKSHFSSPSSSSSISSDEDSFYCQSSPDTMPDYHPYAYPEFK</sequence>
<dbReference type="CDD" id="cd20557">
    <property type="entry name" value="CYCLIN_ScPCL1-like"/>
    <property type="match status" value="1"/>
</dbReference>
<dbReference type="EMBL" id="SPRC01000066">
    <property type="protein sequence ID" value="TIB75073.1"/>
    <property type="molecule type" value="Genomic_DNA"/>
</dbReference>
<name>A0A4T0MKA1_9BASI</name>
<dbReference type="AlphaFoldDB" id="A0A4T0MKA1"/>
<evidence type="ECO:0000313" key="8">
    <source>
        <dbReference type="Proteomes" id="UP000307169"/>
    </source>
</evidence>
<reference evidence="7 8" key="1">
    <citation type="submission" date="2019-03" db="EMBL/GenBank/DDBJ databases">
        <title>Sequencing 25 genomes of Wallemia mellicola.</title>
        <authorList>
            <person name="Gostincar C."/>
        </authorList>
    </citation>
    <scope>NUCLEOTIDE SEQUENCE [LARGE SCALE GENOMIC DNA]</scope>
    <source>
        <strain evidence="4 8">EXF-1262</strain>
        <strain evidence="6 9">EXF-1274</strain>
        <strain evidence="5 7">EXF-1277</strain>
        <strain evidence="3 10">EXF-6152</strain>
    </source>
</reference>
<dbReference type="GO" id="GO:0000307">
    <property type="term" value="C:cyclin-dependent protein kinase holoenzyme complex"/>
    <property type="evidence" value="ECO:0007669"/>
    <property type="project" value="TreeGrafter"/>
</dbReference>
<evidence type="ECO:0000313" key="3">
    <source>
        <dbReference type="EMBL" id="TIB75073.1"/>
    </source>
</evidence>
<dbReference type="SUPFAM" id="SSF47954">
    <property type="entry name" value="Cyclin-like"/>
    <property type="match status" value="1"/>
</dbReference>
<comment type="caution">
    <text evidence="4">The sequence shown here is derived from an EMBL/GenBank/DDBJ whole genome shotgun (WGS) entry which is preliminary data.</text>
</comment>
<dbReference type="OrthoDB" id="244495at2759"/>
<evidence type="ECO:0000256" key="1">
    <source>
        <dbReference type="SAM" id="MobiDB-lite"/>
    </source>
</evidence>
<dbReference type="EMBL" id="SPRH01000069">
    <property type="protein sequence ID" value="TIB96192.1"/>
    <property type="molecule type" value="Genomic_DNA"/>
</dbReference>
<evidence type="ECO:0000313" key="9">
    <source>
        <dbReference type="Proteomes" id="UP000309601"/>
    </source>
</evidence>